<keyword evidence="5 12" id="KW-0597">Phosphoprotein</keyword>
<dbReference type="PRINTS" id="PR00344">
    <property type="entry name" value="BCTRLSENSOR"/>
</dbReference>
<evidence type="ECO:0000256" key="5">
    <source>
        <dbReference type="ARBA" id="ARBA00022553"/>
    </source>
</evidence>
<evidence type="ECO:0000256" key="6">
    <source>
        <dbReference type="ARBA" id="ARBA00022692"/>
    </source>
</evidence>
<dbReference type="SUPFAM" id="SSF47384">
    <property type="entry name" value="Homodimeric domain of signal transducing histidine kinase"/>
    <property type="match status" value="1"/>
</dbReference>
<name>A0ABU2ZVI2_9ALTE</name>
<dbReference type="Gene3D" id="3.40.50.2300">
    <property type="match status" value="1"/>
</dbReference>
<evidence type="ECO:0000256" key="7">
    <source>
        <dbReference type="ARBA" id="ARBA00022741"/>
    </source>
</evidence>
<dbReference type="EMBL" id="JAVRHX010000003">
    <property type="protein sequence ID" value="MDT0595594.1"/>
    <property type="molecule type" value="Genomic_DNA"/>
</dbReference>
<comment type="catalytic activity">
    <reaction evidence="1">
        <text>ATP + protein L-histidine = ADP + protein N-phospho-L-histidine.</text>
        <dbReference type="EC" id="2.7.13.3"/>
    </reaction>
</comment>
<dbReference type="Gene3D" id="3.30.565.10">
    <property type="entry name" value="Histidine kinase-like ATPase, C-terminal domain"/>
    <property type="match status" value="1"/>
</dbReference>
<dbReference type="PROSITE" id="PS50109">
    <property type="entry name" value="HIS_KIN"/>
    <property type="match status" value="1"/>
</dbReference>
<dbReference type="PANTHER" id="PTHR45339:SF1">
    <property type="entry name" value="HYBRID SIGNAL TRANSDUCTION HISTIDINE KINASE J"/>
    <property type="match status" value="1"/>
</dbReference>
<dbReference type="SMART" id="SM00388">
    <property type="entry name" value="HisKA"/>
    <property type="match status" value="1"/>
</dbReference>
<evidence type="ECO:0000256" key="4">
    <source>
        <dbReference type="ARBA" id="ARBA00022475"/>
    </source>
</evidence>
<reference evidence="16 17" key="1">
    <citation type="submission" date="2023-09" db="EMBL/GenBank/DDBJ databases">
        <authorList>
            <person name="Rey-Velasco X."/>
        </authorList>
    </citation>
    <scope>NUCLEOTIDE SEQUENCE [LARGE SCALE GENOMIC DNA]</scope>
    <source>
        <strain evidence="16 17">P117</strain>
    </source>
</reference>
<keyword evidence="11" id="KW-0472">Membrane</keyword>
<keyword evidence="6" id="KW-0812">Transmembrane</keyword>
<gene>
    <name evidence="16" type="ORF">RM552_12120</name>
</gene>
<dbReference type="Gene3D" id="3.30.450.260">
    <property type="entry name" value="Haem NO binding associated domain"/>
    <property type="match status" value="1"/>
</dbReference>
<dbReference type="SUPFAM" id="SSF47226">
    <property type="entry name" value="Histidine-containing phosphotransfer domain, HPT domain"/>
    <property type="match status" value="1"/>
</dbReference>
<dbReference type="CDD" id="cd00082">
    <property type="entry name" value="HisKA"/>
    <property type="match status" value="1"/>
</dbReference>
<evidence type="ECO:0000259" key="15">
    <source>
        <dbReference type="PROSITE" id="PS50110"/>
    </source>
</evidence>
<evidence type="ECO:0000256" key="2">
    <source>
        <dbReference type="ARBA" id="ARBA00004651"/>
    </source>
</evidence>
<keyword evidence="13" id="KW-0175">Coiled coil</keyword>
<dbReference type="InterPro" id="IPR036890">
    <property type="entry name" value="HATPase_C_sf"/>
</dbReference>
<dbReference type="SMART" id="SM00387">
    <property type="entry name" value="HATPase_c"/>
    <property type="match status" value="1"/>
</dbReference>
<keyword evidence="4" id="KW-1003">Cell membrane</keyword>
<dbReference type="InterPro" id="IPR003594">
    <property type="entry name" value="HATPase_dom"/>
</dbReference>
<dbReference type="CDD" id="cd17546">
    <property type="entry name" value="REC_hyHK_CKI1_RcsC-like"/>
    <property type="match status" value="1"/>
</dbReference>
<dbReference type="SUPFAM" id="SSF55874">
    <property type="entry name" value="ATPase domain of HSP90 chaperone/DNA topoisomerase II/histidine kinase"/>
    <property type="match status" value="1"/>
</dbReference>
<dbReference type="GO" id="GO:0005524">
    <property type="term" value="F:ATP binding"/>
    <property type="evidence" value="ECO:0007669"/>
    <property type="project" value="UniProtKB-KW"/>
</dbReference>
<organism evidence="16 17">
    <name type="scientific">Glaciecola petra</name>
    <dbReference type="NCBI Taxonomy" id="3075602"/>
    <lineage>
        <taxon>Bacteria</taxon>
        <taxon>Pseudomonadati</taxon>
        <taxon>Pseudomonadota</taxon>
        <taxon>Gammaproteobacteria</taxon>
        <taxon>Alteromonadales</taxon>
        <taxon>Alteromonadaceae</taxon>
        <taxon>Glaciecola</taxon>
    </lineage>
</organism>
<dbReference type="RefSeq" id="WP_311369115.1">
    <property type="nucleotide sequence ID" value="NZ_JAVRHX010000003.1"/>
</dbReference>
<dbReference type="Proteomes" id="UP001253545">
    <property type="component" value="Unassembled WGS sequence"/>
</dbReference>
<evidence type="ECO:0000313" key="17">
    <source>
        <dbReference type="Proteomes" id="UP001253545"/>
    </source>
</evidence>
<dbReference type="InterPro" id="IPR036097">
    <property type="entry name" value="HisK_dim/P_sf"/>
</dbReference>
<evidence type="ECO:0000256" key="8">
    <source>
        <dbReference type="ARBA" id="ARBA00022840"/>
    </source>
</evidence>
<dbReference type="InterPro" id="IPR011006">
    <property type="entry name" value="CheY-like_superfamily"/>
</dbReference>
<dbReference type="InterPro" id="IPR004358">
    <property type="entry name" value="Sig_transdc_His_kin-like_C"/>
</dbReference>
<evidence type="ECO:0000256" key="3">
    <source>
        <dbReference type="ARBA" id="ARBA00012438"/>
    </source>
</evidence>
<dbReference type="SUPFAM" id="SSF52172">
    <property type="entry name" value="CheY-like"/>
    <property type="match status" value="1"/>
</dbReference>
<comment type="caution">
    <text evidence="16">The sequence shown here is derived from an EMBL/GenBank/DDBJ whole genome shotgun (WGS) entry which is preliminary data.</text>
</comment>
<evidence type="ECO:0000256" key="10">
    <source>
        <dbReference type="ARBA" id="ARBA00023012"/>
    </source>
</evidence>
<evidence type="ECO:0000256" key="9">
    <source>
        <dbReference type="ARBA" id="ARBA00022989"/>
    </source>
</evidence>
<dbReference type="EC" id="2.7.13.3" evidence="3"/>
<keyword evidence="7" id="KW-0547">Nucleotide-binding</keyword>
<evidence type="ECO:0000313" key="16">
    <source>
        <dbReference type="EMBL" id="MDT0595594.1"/>
    </source>
</evidence>
<dbReference type="PANTHER" id="PTHR45339">
    <property type="entry name" value="HYBRID SIGNAL TRANSDUCTION HISTIDINE KINASE J"/>
    <property type="match status" value="1"/>
</dbReference>
<evidence type="ECO:0000256" key="12">
    <source>
        <dbReference type="PROSITE-ProRule" id="PRU00169"/>
    </source>
</evidence>
<feature type="domain" description="Response regulatory" evidence="15">
    <location>
        <begin position="416"/>
        <end position="532"/>
    </location>
</feature>
<dbReference type="InterPro" id="IPR042463">
    <property type="entry name" value="HNOB_dom_associated_sf"/>
</dbReference>
<dbReference type="SMART" id="SM00448">
    <property type="entry name" value="REC"/>
    <property type="match status" value="1"/>
</dbReference>
<protein>
    <recommendedName>
        <fullName evidence="3">histidine kinase</fullName>
        <ecNumber evidence="3">2.7.13.3</ecNumber>
    </recommendedName>
</protein>
<feature type="modified residue" description="4-aspartylphosphate" evidence="12">
    <location>
        <position position="465"/>
    </location>
</feature>
<dbReference type="InterPro" id="IPR005467">
    <property type="entry name" value="His_kinase_dom"/>
</dbReference>
<feature type="coiled-coil region" evidence="13">
    <location>
        <begin position="139"/>
        <end position="166"/>
    </location>
</feature>
<keyword evidence="17" id="KW-1185">Reference proteome</keyword>
<accession>A0ABU2ZVI2</accession>
<dbReference type="Gene3D" id="1.20.120.160">
    <property type="entry name" value="HPT domain"/>
    <property type="match status" value="1"/>
</dbReference>
<keyword evidence="9" id="KW-1133">Transmembrane helix</keyword>
<dbReference type="Pfam" id="PF02518">
    <property type="entry name" value="HATPase_c"/>
    <property type="match status" value="1"/>
</dbReference>
<evidence type="ECO:0000256" key="11">
    <source>
        <dbReference type="ARBA" id="ARBA00023136"/>
    </source>
</evidence>
<dbReference type="CDD" id="cd16922">
    <property type="entry name" value="HATPase_EvgS-ArcB-TorS-like"/>
    <property type="match status" value="1"/>
</dbReference>
<feature type="domain" description="Histidine kinase" evidence="14">
    <location>
        <begin position="173"/>
        <end position="392"/>
    </location>
</feature>
<comment type="subcellular location">
    <subcellularLocation>
        <location evidence="2">Cell membrane</location>
        <topology evidence="2">Multi-pass membrane protein</topology>
    </subcellularLocation>
</comment>
<evidence type="ECO:0000259" key="14">
    <source>
        <dbReference type="PROSITE" id="PS50109"/>
    </source>
</evidence>
<keyword evidence="10" id="KW-0902">Two-component regulatory system</keyword>
<sequence>MKTESMWETLNTLFSMVLVCNSKLAILRINSPLQKYIPESTLGKSINEVFTFSRPSNVNSLKDILQHKKSLFLLIKKDKSFALRGQMLSVEIDGSMQIVFVGSPWLAWLNINQPSLKLGLQDFAAADAQMDQLFYISTEQQMVNDLESLNRELLAAKAEVEAAQAETNAIYAQMSHEMRTPLNGVVSALAILAEQNLPSRSSELVSMANLSSKNLLKIINYVLDTARLEAGYVDDIRESFELRALLKSSIKIVKPHTLDKQLQLELSIEEDLPSYFFGFKERLRQVLLNLLGNAVKFTYTGSVTLIATKPKSSKYNIRLEVKDTGEGIAENDLKKIFKPFYTSGPKDNLNESGTGLGLDIVRRNVNALGGEIGVSSNIGEGSTFWMEIPLEIDEQASSVKSQSTFEPHKSILLNGDVLLVEDNKTNSALCKMLLESLGLTVRTEYSAESALASIDKKKPDLVFMDIGLPHMNGHQATEILRKSYSQEALPILALTAYTNSLEYEKSINAGMDDYLIKPVSKETFKDALVKWLPKISDTKEAKYLPDLAVLRQLESHVNINSLQKLVKQFCDEASADFTRMLELEDLVELAKVAHRLISPCDTFALSELAQQFRVIEEQAKLGIGLDLNQITSFKTDFEESLSLLQYIVNNELLNA</sequence>
<dbReference type="Pfam" id="PF00512">
    <property type="entry name" value="HisKA"/>
    <property type="match status" value="1"/>
</dbReference>
<evidence type="ECO:0000256" key="1">
    <source>
        <dbReference type="ARBA" id="ARBA00000085"/>
    </source>
</evidence>
<dbReference type="InterPro" id="IPR003661">
    <property type="entry name" value="HisK_dim/P_dom"/>
</dbReference>
<dbReference type="Pfam" id="PF00072">
    <property type="entry name" value="Response_reg"/>
    <property type="match status" value="1"/>
</dbReference>
<keyword evidence="8 16" id="KW-0067">ATP-binding</keyword>
<proteinExistence type="predicted"/>
<evidence type="ECO:0000256" key="13">
    <source>
        <dbReference type="SAM" id="Coils"/>
    </source>
</evidence>
<dbReference type="Gene3D" id="1.10.287.130">
    <property type="match status" value="1"/>
</dbReference>
<dbReference type="InterPro" id="IPR001789">
    <property type="entry name" value="Sig_transdc_resp-reg_receiver"/>
</dbReference>
<dbReference type="InterPro" id="IPR036641">
    <property type="entry name" value="HPT_dom_sf"/>
</dbReference>
<dbReference type="PROSITE" id="PS50110">
    <property type="entry name" value="RESPONSE_REGULATORY"/>
    <property type="match status" value="1"/>
</dbReference>